<dbReference type="EMBL" id="CP002666">
    <property type="protein sequence ID" value="AEE45770.1"/>
    <property type="molecule type" value="Genomic_DNA"/>
</dbReference>
<keyword evidence="2" id="KW-0812">Transmembrane</keyword>
<evidence type="ECO:0000313" key="4">
    <source>
        <dbReference type="Proteomes" id="UP000008460"/>
    </source>
</evidence>
<organism evidence="3 4">
    <name type="scientific">Cellulomonas fimi (strain ATCC 484 / DSM 20113 / JCM 1341 / CCUG 24087 / LMG 16345 / NBRC 15513 / NCIMB 8980 / NCTC 7547 / NRS-133)</name>
    <dbReference type="NCBI Taxonomy" id="590998"/>
    <lineage>
        <taxon>Bacteria</taxon>
        <taxon>Bacillati</taxon>
        <taxon>Actinomycetota</taxon>
        <taxon>Actinomycetes</taxon>
        <taxon>Micrococcales</taxon>
        <taxon>Cellulomonadaceae</taxon>
        <taxon>Cellulomonas</taxon>
    </lineage>
</organism>
<name>F4H7T6_CELFA</name>
<accession>F4H7T6</accession>
<feature type="region of interest" description="Disordered" evidence="1">
    <location>
        <begin position="46"/>
        <end position="84"/>
    </location>
</feature>
<dbReference type="eggNOG" id="ENOG50332CR">
    <property type="taxonomic scope" value="Bacteria"/>
</dbReference>
<evidence type="ECO:0000256" key="1">
    <source>
        <dbReference type="SAM" id="MobiDB-lite"/>
    </source>
</evidence>
<keyword evidence="2" id="KW-1133">Transmembrane helix</keyword>
<dbReference type="KEGG" id="cfi:Celf_1638"/>
<evidence type="ECO:0008006" key="5">
    <source>
        <dbReference type="Google" id="ProtNLM"/>
    </source>
</evidence>
<gene>
    <name evidence="3" type="ordered locus">Celf_1638</name>
</gene>
<proteinExistence type="predicted"/>
<evidence type="ECO:0000313" key="3">
    <source>
        <dbReference type="EMBL" id="AEE45770.1"/>
    </source>
</evidence>
<dbReference type="RefSeq" id="WP_013770796.1">
    <property type="nucleotide sequence ID" value="NC_015514.1"/>
</dbReference>
<dbReference type="HOGENOM" id="CLU_153694_0_0_11"/>
<dbReference type="InterPro" id="IPR014229">
    <property type="entry name" value="Spore_YtfJ"/>
</dbReference>
<evidence type="ECO:0000256" key="2">
    <source>
        <dbReference type="SAM" id="Phobius"/>
    </source>
</evidence>
<dbReference type="STRING" id="590998.Celf_1638"/>
<feature type="transmembrane region" description="Helical" evidence="2">
    <location>
        <begin position="116"/>
        <end position="137"/>
    </location>
</feature>
<keyword evidence="2" id="KW-0472">Membrane</keyword>
<dbReference type="Pfam" id="PF09579">
    <property type="entry name" value="Spore_YtfJ"/>
    <property type="match status" value="1"/>
</dbReference>
<keyword evidence="4" id="KW-1185">Reference proteome</keyword>
<sequence>MSETPRFDPAALTGAANDNLSVRRVFGEAYERDGVLVIPVARVAGATGLGSGGGESDLPSAPSLRRRAPGDAEPHTGHGLGHGGGGGYAAHVKAVGVFVVDGSGVQWRPTLDLNRVILGGQVVLASALTAWAFAWAVRGRR</sequence>
<protein>
    <recommendedName>
        <fullName evidence="5">Sporulation protein YtfJ</fullName>
    </recommendedName>
</protein>
<dbReference type="AlphaFoldDB" id="F4H7T6"/>
<dbReference type="Proteomes" id="UP000008460">
    <property type="component" value="Chromosome"/>
</dbReference>
<reference evidence="3 4" key="1">
    <citation type="submission" date="2011-04" db="EMBL/GenBank/DDBJ databases">
        <title>Complete sequence of Cellulomonas fimi ATCC 484.</title>
        <authorList>
            <consortium name="US DOE Joint Genome Institute"/>
            <person name="Lucas S."/>
            <person name="Han J."/>
            <person name="Lapidus A."/>
            <person name="Cheng J.-F."/>
            <person name="Goodwin L."/>
            <person name="Pitluck S."/>
            <person name="Peters L."/>
            <person name="Chertkov O."/>
            <person name="Detter J.C."/>
            <person name="Han C."/>
            <person name="Tapia R."/>
            <person name="Land M."/>
            <person name="Hauser L."/>
            <person name="Kyrpides N."/>
            <person name="Ivanova N."/>
            <person name="Ovchinnikova G."/>
            <person name="Pagani I."/>
            <person name="Mead D."/>
            <person name="Brumm P."/>
            <person name="Woyke T."/>
        </authorList>
    </citation>
    <scope>NUCLEOTIDE SEQUENCE [LARGE SCALE GENOMIC DNA]</scope>
    <source>
        <strain evidence="4">ATCC 484 / DSM 20113 / JCM 1341 / NBRC 15513 / NCIMB 8980 / NCTC 7547</strain>
    </source>
</reference>